<proteinExistence type="predicted"/>
<dbReference type="SMART" id="SM00848">
    <property type="entry name" value="Inhibitor_I29"/>
    <property type="match status" value="1"/>
</dbReference>
<keyword evidence="4" id="KW-1185">Reference proteome</keyword>
<name>A0A653BEY3_CALMS</name>
<accession>A0A653BEY3</accession>
<organism evidence="3 4">
    <name type="scientific">Callosobruchus maculatus</name>
    <name type="common">Southern cowpea weevil</name>
    <name type="synonym">Pulse bruchid</name>
    <dbReference type="NCBI Taxonomy" id="64391"/>
    <lineage>
        <taxon>Eukaryota</taxon>
        <taxon>Metazoa</taxon>
        <taxon>Ecdysozoa</taxon>
        <taxon>Arthropoda</taxon>
        <taxon>Hexapoda</taxon>
        <taxon>Insecta</taxon>
        <taxon>Pterygota</taxon>
        <taxon>Neoptera</taxon>
        <taxon>Endopterygota</taxon>
        <taxon>Coleoptera</taxon>
        <taxon>Polyphaga</taxon>
        <taxon>Cucujiformia</taxon>
        <taxon>Chrysomeloidea</taxon>
        <taxon>Chrysomelidae</taxon>
        <taxon>Bruchinae</taxon>
        <taxon>Bruchini</taxon>
        <taxon>Callosobruchus</taxon>
    </lineage>
</organism>
<dbReference type="AlphaFoldDB" id="A0A653BEY3"/>
<dbReference type="SUPFAM" id="SSF54001">
    <property type="entry name" value="Cysteine proteinases"/>
    <property type="match status" value="1"/>
</dbReference>
<evidence type="ECO:0000313" key="4">
    <source>
        <dbReference type="Proteomes" id="UP000410492"/>
    </source>
</evidence>
<gene>
    <name evidence="3" type="ORF">CALMAC_LOCUS406</name>
</gene>
<dbReference type="Gene3D" id="1.10.287.2250">
    <property type="match status" value="1"/>
</dbReference>
<feature type="domain" description="Cathepsin propeptide inhibitor" evidence="2">
    <location>
        <begin position="24"/>
        <end position="84"/>
    </location>
</feature>
<reference evidence="3 4" key="1">
    <citation type="submission" date="2019-01" db="EMBL/GenBank/DDBJ databases">
        <authorList>
            <person name="Sayadi A."/>
        </authorList>
    </citation>
    <scope>NUCLEOTIDE SEQUENCE [LARGE SCALE GENOMIC DNA]</scope>
</reference>
<sequence>MMKKIVIISLVISVVVASDLRKQWEEYKTEYHKQYKDEDEDDFRFQVFKLNLKMIEEHNKRYREGKTPFEMGINQFSDLGPSELPNIINGGV</sequence>
<dbReference type="InterPro" id="IPR013201">
    <property type="entry name" value="Prot_inhib_I29"/>
</dbReference>
<evidence type="ECO:0000259" key="2">
    <source>
        <dbReference type="SMART" id="SM00848"/>
    </source>
</evidence>
<protein>
    <recommendedName>
        <fullName evidence="2">Cathepsin propeptide inhibitor domain-containing protein</fullName>
    </recommendedName>
</protein>
<feature type="signal peptide" evidence="1">
    <location>
        <begin position="1"/>
        <end position="17"/>
    </location>
</feature>
<dbReference type="Pfam" id="PF08246">
    <property type="entry name" value="Inhibitor_I29"/>
    <property type="match status" value="1"/>
</dbReference>
<evidence type="ECO:0000256" key="1">
    <source>
        <dbReference type="SAM" id="SignalP"/>
    </source>
</evidence>
<feature type="chain" id="PRO_5024830815" description="Cathepsin propeptide inhibitor domain-containing protein" evidence="1">
    <location>
        <begin position="18"/>
        <end position="92"/>
    </location>
</feature>
<dbReference type="EMBL" id="CAACVG010000442">
    <property type="protein sequence ID" value="VEN34091.1"/>
    <property type="molecule type" value="Genomic_DNA"/>
</dbReference>
<dbReference type="InterPro" id="IPR038765">
    <property type="entry name" value="Papain-like_cys_pep_sf"/>
</dbReference>
<evidence type="ECO:0000313" key="3">
    <source>
        <dbReference type="EMBL" id="VEN34091.1"/>
    </source>
</evidence>
<dbReference type="Proteomes" id="UP000410492">
    <property type="component" value="Unassembled WGS sequence"/>
</dbReference>
<dbReference type="OrthoDB" id="5855924at2759"/>
<keyword evidence="1" id="KW-0732">Signal</keyword>